<proteinExistence type="predicted"/>
<dbReference type="AlphaFoldDB" id="A0A9J6F2M0"/>
<feature type="region of interest" description="Disordered" evidence="2">
    <location>
        <begin position="1"/>
        <end position="28"/>
    </location>
</feature>
<feature type="compositionally biased region" description="Low complexity" evidence="2">
    <location>
        <begin position="623"/>
        <end position="638"/>
    </location>
</feature>
<dbReference type="InterPro" id="IPR000618">
    <property type="entry name" value="Insect_cuticle"/>
</dbReference>
<gene>
    <name evidence="3" type="ORF">HPB51_011237</name>
</gene>
<accession>A0A9J6F2M0</accession>
<feature type="compositionally biased region" description="Basic and acidic residues" evidence="2">
    <location>
        <begin position="210"/>
        <end position="221"/>
    </location>
</feature>
<evidence type="ECO:0000256" key="1">
    <source>
        <dbReference type="PROSITE-ProRule" id="PRU00497"/>
    </source>
</evidence>
<evidence type="ECO:0000256" key="2">
    <source>
        <dbReference type="SAM" id="MobiDB-lite"/>
    </source>
</evidence>
<dbReference type="PROSITE" id="PS51155">
    <property type="entry name" value="CHIT_BIND_RR_2"/>
    <property type="match status" value="1"/>
</dbReference>
<dbReference type="GO" id="GO:0042302">
    <property type="term" value="F:structural constituent of cuticle"/>
    <property type="evidence" value="ECO:0007669"/>
    <property type="project" value="UniProtKB-UniRule"/>
</dbReference>
<name>A0A9J6F2M0_RHIMP</name>
<feature type="compositionally biased region" description="Polar residues" evidence="2">
    <location>
        <begin position="867"/>
        <end position="900"/>
    </location>
</feature>
<feature type="region of interest" description="Disordered" evidence="2">
    <location>
        <begin position="210"/>
        <end position="271"/>
    </location>
</feature>
<protein>
    <recommendedName>
        <fullName evidence="5">Cuticular protein</fullName>
    </recommendedName>
</protein>
<feature type="compositionally biased region" description="Low complexity" evidence="2">
    <location>
        <begin position="993"/>
        <end position="1009"/>
    </location>
</feature>
<feature type="region of interest" description="Disordered" evidence="2">
    <location>
        <begin position="560"/>
        <end position="720"/>
    </location>
</feature>
<feature type="compositionally biased region" description="Basic and acidic residues" evidence="2">
    <location>
        <begin position="572"/>
        <end position="584"/>
    </location>
</feature>
<evidence type="ECO:0008006" key="5">
    <source>
        <dbReference type="Google" id="ProtNLM"/>
    </source>
</evidence>
<reference evidence="3" key="2">
    <citation type="submission" date="2021-09" db="EMBL/GenBank/DDBJ databases">
        <authorList>
            <person name="Jia N."/>
            <person name="Wang J."/>
            <person name="Shi W."/>
            <person name="Du L."/>
            <person name="Sun Y."/>
            <person name="Zhan W."/>
            <person name="Jiang J."/>
            <person name="Wang Q."/>
            <person name="Zhang B."/>
            <person name="Ji P."/>
            <person name="Sakyi L.B."/>
            <person name="Cui X."/>
            <person name="Yuan T."/>
            <person name="Jiang B."/>
            <person name="Yang W."/>
            <person name="Lam T.T.-Y."/>
            <person name="Chang Q."/>
            <person name="Ding S."/>
            <person name="Wang X."/>
            <person name="Zhu J."/>
            <person name="Ruan X."/>
            <person name="Zhao L."/>
            <person name="Wei J."/>
            <person name="Que T."/>
            <person name="Du C."/>
            <person name="Cheng J."/>
            <person name="Dai P."/>
            <person name="Han X."/>
            <person name="Huang E."/>
            <person name="Gao Y."/>
            <person name="Liu J."/>
            <person name="Shao H."/>
            <person name="Ye R."/>
            <person name="Li L."/>
            <person name="Wei W."/>
            <person name="Wang X."/>
            <person name="Wang C."/>
            <person name="Huo Q."/>
            <person name="Li W."/>
            <person name="Guo W."/>
            <person name="Chen H."/>
            <person name="Chen S."/>
            <person name="Zhou L."/>
            <person name="Zhou L."/>
            <person name="Ni X."/>
            <person name="Tian J."/>
            <person name="Zhou Y."/>
            <person name="Sheng Y."/>
            <person name="Liu T."/>
            <person name="Pan Y."/>
            <person name="Xia L."/>
            <person name="Li J."/>
            <person name="Zhao F."/>
            <person name="Cao W."/>
        </authorList>
    </citation>
    <scope>NUCLEOTIDE SEQUENCE</scope>
    <source>
        <strain evidence="3">Rmic-2018</strain>
        <tissue evidence="3">Larvae</tissue>
    </source>
</reference>
<feature type="compositionally biased region" description="Low complexity" evidence="2">
    <location>
        <begin position="854"/>
        <end position="866"/>
    </location>
</feature>
<reference evidence="3" key="1">
    <citation type="journal article" date="2020" name="Cell">
        <title>Large-Scale Comparative Analyses of Tick Genomes Elucidate Their Genetic Diversity and Vector Capacities.</title>
        <authorList>
            <consortium name="Tick Genome and Microbiome Consortium (TIGMIC)"/>
            <person name="Jia N."/>
            <person name="Wang J."/>
            <person name="Shi W."/>
            <person name="Du L."/>
            <person name="Sun Y."/>
            <person name="Zhan W."/>
            <person name="Jiang J.F."/>
            <person name="Wang Q."/>
            <person name="Zhang B."/>
            <person name="Ji P."/>
            <person name="Bell-Sakyi L."/>
            <person name="Cui X.M."/>
            <person name="Yuan T.T."/>
            <person name="Jiang B.G."/>
            <person name="Yang W.F."/>
            <person name="Lam T.T."/>
            <person name="Chang Q.C."/>
            <person name="Ding S.J."/>
            <person name="Wang X.J."/>
            <person name="Zhu J.G."/>
            <person name="Ruan X.D."/>
            <person name="Zhao L."/>
            <person name="Wei J.T."/>
            <person name="Ye R.Z."/>
            <person name="Que T.C."/>
            <person name="Du C.H."/>
            <person name="Zhou Y.H."/>
            <person name="Cheng J.X."/>
            <person name="Dai P.F."/>
            <person name="Guo W.B."/>
            <person name="Han X.H."/>
            <person name="Huang E.J."/>
            <person name="Li L.F."/>
            <person name="Wei W."/>
            <person name="Gao Y.C."/>
            <person name="Liu J.Z."/>
            <person name="Shao H.Z."/>
            <person name="Wang X."/>
            <person name="Wang C.C."/>
            <person name="Yang T.C."/>
            <person name="Huo Q.B."/>
            <person name="Li W."/>
            <person name="Chen H.Y."/>
            <person name="Chen S.E."/>
            <person name="Zhou L.G."/>
            <person name="Ni X.B."/>
            <person name="Tian J.H."/>
            <person name="Sheng Y."/>
            <person name="Liu T."/>
            <person name="Pan Y.S."/>
            <person name="Xia L.Y."/>
            <person name="Li J."/>
            <person name="Zhao F."/>
            <person name="Cao W.C."/>
        </authorList>
    </citation>
    <scope>NUCLEOTIDE SEQUENCE</scope>
    <source>
        <strain evidence="3">Rmic-2018</strain>
    </source>
</reference>
<feature type="compositionally biased region" description="Low complexity" evidence="2">
    <location>
        <begin position="340"/>
        <end position="349"/>
    </location>
</feature>
<feature type="compositionally biased region" description="Polar residues" evidence="2">
    <location>
        <begin position="560"/>
        <end position="571"/>
    </location>
</feature>
<evidence type="ECO:0000313" key="3">
    <source>
        <dbReference type="EMBL" id="KAH8040541.1"/>
    </source>
</evidence>
<sequence length="1141" mass="124828">MDAVRAAEEPEATDLRDSTKLASGAARPRRLTLRTRRARRLSSSQYGAVLFVELRVWWWILSARQPRMLQYYRVLCCWLAAEASGQRFQQQRLEQTTVERHPQEKQEDAPYYQDSALPRSAPALPRYYPPAPVHYVSIGEKLDGEYRFGYDSGNGPLGHSFRQEFRLPDGSIRGSYGYVDSRGHMRRVHYTAGKSGFVILKDERILDKEPPKDTLLEKDDLPSTTASPAKSDEVPQRAQQLLPRAPQFQEESRNVETQQSPRAQVAPVPLPSKSAQEIQAEYFRSRLHASGTVAREQYAEPDAAVQPTVVAEEQPPQQPPQKPRIARPRPHRRRKRPKKTTTTTSTTTTEAPAQEVKSEEATKEEESPKVVEAPEPQPSPAPQRPSSIVRPRKLHRPPLANLPPPGQRQTSVQGPPPLQSPPLEQGPQLAQFPIPEVRRPTQLQRVATEEQELPQAQRPVQGHGAPQVIQRHRRPPATAAPDQERQPQGPRDIEVHRPPQRFGSARRQSHIVREPEVQRAPPTRAEPAVEPYVPPPSLVDSTHGIAAGTNFGFGMRLSGRRSSQTIVAQSDQSRDPDVQAEERPTVSPRHRSRYHTTRRTRRPTLSIESEFPDLPVTRAPHRAAAVTQADTAAVTPAPIETPPSAGKEPDTSPVRPVDLPNTIVSQQRPLLGQPGAFPLPPRSQFGQPSLLPGQAPPHLSSPFPQRPIYQLPGFNPGQGPPVPQHYFPALGAPFVPRNSTFVENVPVPGQPRVPEGAQAQPLRNRTSEAFPLPVQRSFVDASGAAQGGFGQQRPALANPFPAVQPAHVFGPPSGSVPQFGGFQSQYPAAPFRGAPTPGLVDSQLRGQAPLTLPNQAAAAASQTTPSHQRNSFVTEATPGGNQANDLGTTPLSLSSRSTAAEDQYVDDVGTTLQLPTPAPPPAPSLSTLSGDRTTSAPFDYQTPRPSGLQYQTPSRPGEQFATSPGVPLYQTTPRPALQFQQSLEPQQRTTPTPQSEPSAPGAPPSSQSQFRLGTPQQQQQNTLGAQPQLNSIGGAQQGYDPFQQQFGGGYQVGNNLFSPVQQTSQDLGGGYQYPDSGPFQTQFGGPYQPQYTTIDDYSQYQGSGLGDIRGSGTNQQGYRATTPPVVDSRLLSYDIGVPYRS</sequence>
<feature type="region of interest" description="Disordered" evidence="2">
    <location>
        <begin position="93"/>
        <end position="113"/>
    </location>
</feature>
<feature type="compositionally biased region" description="Basic and acidic residues" evidence="2">
    <location>
        <begin position="356"/>
        <end position="369"/>
    </location>
</feature>
<keyword evidence="4" id="KW-1185">Reference proteome</keyword>
<dbReference type="VEuPathDB" id="VectorBase:LOC119170767"/>
<dbReference type="Proteomes" id="UP000821866">
    <property type="component" value="Chromosome 1"/>
</dbReference>
<feature type="region of interest" description="Disordered" evidence="2">
    <location>
        <begin position="1102"/>
        <end position="1123"/>
    </location>
</feature>
<feature type="compositionally biased region" description="Basic and acidic residues" evidence="2">
    <location>
        <begin position="1"/>
        <end position="19"/>
    </location>
</feature>
<organism evidence="3 4">
    <name type="scientific">Rhipicephalus microplus</name>
    <name type="common">Cattle tick</name>
    <name type="synonym">Boophilus microplus</name>
    <dbReference type="NCBI Taxonomy" id="6941"/>
    <lineage>
        <taxon>Eukaryota</taxon>
        <taxon>Metazoa</taxon>
        <taxon>Ecdysozoa</taxon>
        <taxon>Arthropoda</taxon>
        <taxon>Chelicerata</taxon>
        <taxon>Arachnida</taxon>
        <taxon>Acari</taxon>
        <taxon>Parasitiformes</taxon>
        <taxon>Ixodida</taxon>
        <taxon>Ixodoidea</taxon>
        <taxon>Ixodidae</taxon>
        <taxon>Rhipicephalinae</taxon>
        <taxon>Rhipicephalus</taxon>
        <taxon>Boophilus</taxon>
    </lineage>
</organism>
<evidence type="ECO:0000313" key="4">
    <source>
        <dbReference type="Proteomes" id="UP000821866"/>
    </source>
</evidence>
<comment type="caution">
    <text evidence="3">The sequence shown here is derived from an EMBL/GenBank/DDBJ whole genome shotgun (WGS) entry which is preliminary data.</text>
</comment>
<feature type="compositionally biased region" description="Polar residues" evidence="2">
    <location>
        <begin position="1010"/>
        <end position="1033"/>
    </location>
</feature>
<feature type="region of interest" description="Disordered" evidence="2">
    <location>
        <begin position="854"/>
        <end position="1042"/>
    </location>
</feature>
<keyword evidence="1" id="KW-0193">Cuticle</keyword>
<feature type="compositionally biased region" description="Polar residues" evidence="2">
    <location>
        <begin position="969"/>
        <end position="992"/>
    </location>
</feature>
<feature type="region of interest" description="Disordered" evidence="2">
    <location>
        <begin position="307"/>
        <end position="543"/>
    </location>
</feature>
<feature type="compositionally biased region" description="Basic residues" evidence="2">
    <location>
        <begin position="588"/>
        <end position="602"/>
    </location>
</feature>
<feature type="compositionally biased region" description="Basic and acidic residues" evidence="2">
    <location>
        <begin position="97"/>
        <end position="108"/>
    </location>
</feature>
<dbReference type="Pfam" id="PF00379">
    <property type="entry name" value="Chitin_bind_4"/>
    <property type="match status" value="1"/>
</dbReference>
<feature type="compositionally biased region" description="Basic residues" evidence="2">
    <location>
        <begin position="324"/>
        <end position="339"/>
    </location>
</feature>
<dbReference type="EMBL" id="JABSTU010000001">
    <property type="protein sequence ID" value="KAH8040541.1"/>
    <property type="molecule type" value="Genomic_DNA"/>
</dbReference>